<keyword evidence="2 5" id="KW-0812">Transmembrane</keyword>
<evidence type="ECO:0000313" key="7">
    <source>
        <dbReference type="EMBL" id="RRT39980.1"/>
    </source>
</evidence>
<dbReference type="GO" id="GO:0036503">
    <property type="term" value="P:ERAD pathway"/>
    <property type="evidence" value="ECO:0007669"/>
    <property type="project" value="TreeGrafter"/>
</dbReference>
<keyword evidence="4 5" id="KW-0472">Membrane</keyword>
<reference evidence="7 8" key="1">
    <citation type="journal article" date="2014" name="Agronomy (Basel)">
        <title>A Draft Genome Sequence for Ensete ventricosum, the Drought-Tolerant Tree Against Hunger.</title>
        <authorList>
            <person name="Harrison J."/>
            <person name="Moore K.A."/>
            <person name="Paszkiewicz K."/>
            <person name="Jones T."/>
            <person name="Grant M."/>
            <person name="Ambacheew D."/>
            <person name="Muzemil S."/>
            <person name="Studholme D.J."/>
        </authorList>
    </citation>
    <scope>NUCLEOTIDE SEQUENCE [LARGE SCALE GENOMIC DNA]</scope>
</reference>
<dbReference type="InterPro" id="IPR009033">
    <property type="entry name" value="Calreticulin/calnexin_P_dom_sf"/>
</dbReference>
<evidence type="ECO:0008006" key="9">
    <source>
        <dbReference type="Google" id="ProtNLM"/>
    </source>
</evidence>
<dbReference type="InterPro" id="IPR018124">
    <property type="entry name" value="Calret/calnex_CS"/>
</dbReference>
<evidence type="ECO:0000256" key="6">
    <source>
        <dbReference type="SAM" id="MobiDB-lite"/>
    </source>
</evidence>
<evidence type="ECO:0000256" key="1">
    <source>
        <dbReference type="ARBA" id="ARBA00004389"/>
    </source>
</evidence>
<feature type="region of interest" description="Disordered" evidence="6">
    <location>
        <begin position="114"/>
        <end position="226"/>
    </location>
</feature>
<comment type="caution">
    <text evidence="7">The sequence shown here is derived from an EMBL/GenBank/DDBJ whole genome shotgun (WGS) entry which is preliminary data.</text>
</comment>
<dbReference type="SUPFAM" id="SSF63887">
    <property type="entry name" value="P-domain of calnexin/calreticulin"/>
    <property type="match status" value="1"/>
</dbReference>
<dbReference type="Gene3D" id="2.10.250.10">
    <property type="entry name" value="Calreticulin/calnexin, P domain"/>
    <property type="match status" value="1"/>
</dbReference>
<protein>
    <recommendedName>
        <fullName evidence="9">Calnexin</fullName>
    </recommendedName>
</protein>
<comment type="similarity">
    <text evidence="5">Belongs to the calreticulin family.</text>
</comment>
<comment type="subcellular location">
    <subcellularLocation>
        <location evidence="1">Endoplasmic reticulum membrane</location>
        <topology evidence="1">Single-pass membrane protein</topology>
    </subcellularLocation>
</comment>
<gene>
    <name evidence="7" type="ORF">B296_00058776</name>
</gene>
<evidence type="ECO:0000256" key="3">
    <source>
        <dbReference type="ARBA" id="ARBA00022989"/>
    </source>
</evidence>
<dbReference type="GO" id="GO:0005509">
    <property type="term" value="F:calcium ion binding"/>
    <property type="evidence" value="ECO:0007669"/>
    <property type="project" value="InterPro"/>
</dbReference>
<dbReference type="PANTHER" id="PTHR11073">
    <property type="entry name" value="CALRETICULIN AND CALNEXIN"/>
    <property type="match status" value="1"/>
</dbReference>
<evidence type="ECO:0000256" key="2">
    <source>
        <dbReference type="ARBA" id="ARBA00022692"/>
    </source>
</evidence>
<evidence type="ECO:0000256" key="4">
    <source>
        <dbReference type="ARBA" id="ARBA00023136"/>
    </source>
</evidence>
<dbReference type="AlphaFoldDB" id="A0A426XKK5"/>
<feature type="compositionally biased region" description="Acidic residues" evidence="6">
    <location>
        <begin position="185"/>
        <end position="194"/>
    </location>
</feature>
<keyword evidence="5" id="KW-0143">Chaperone</keyword>
<feature type="transmembrane region" description="Helical" evidence="5">
    <location>
        <begin position="36"/>
        <end position="55"/>
    </location>
</feature>
<organism evidence="7 8">
    <name type="scientific">Ensete ventricosum</name>
    <name type="common">Abyssinian banana</name>
    <name type="synonym">Musa ensete</name>
    <dbReference type="NCBI Taxonomy" id="4639"/>
    <lineage>
        <taxon>Eukaryota</taxon>
        <taxon>Viridiplantae</taxon>
        <taxon>Streptophyta</taxon>
        <taxon>Embryophyta</taxon>
        <taxon>Tracheophyta</taxon>
        <taxon>Spermatophyta</taxon>
        <taxon>Magnoliopsida</taxon>
        <taxon>Liliopsida</taxon>
        <taxon>Zingiberales</taxon>
        <taxon>Musaceae</taxon>
        <taxon>Ensete</taxon>
    </lineage>
</organism>
<dbReference type="Pfam" id="PF00262">
    <property type="entry name" value="Calreticulin"/>
    <property type="match status" value="1"/>
</dbReference>
<dbReference type="InterPro" id="IPR001580">
    <property type="entry name" value="Calret/calnex"/>
</dbReference>
<evidence type="ECO:0000313" key="8">
    <source>
        <dbReference type="Proteomes" id="UP000287651"/>
    </source>
</evidence>
<feature type="compositionally biased region" description="Acidic residues" evidence="6">
    <location>
        <begin position="147"/>
        <end position="160"/>
    </location>
</feature>
<dbReference type="GO" id="GO:0005789">
    <property type="term" value="C:endoplasmic reticulum membrane"/>
    <property type="evidence" value="ECO:0007669"/>
    <property type="project" value="UniProtKB-SubCell"/>
</dbReference>
<dbReference type="PRINTS" id="PR00626">
    <property type="entry name" value="CALRETICULIN"/>
</dbReference>
<dbReference type="GO" id="GO:0051082">
    <property type="term" value="F:unfolded protein binding"/>
    <property type="evidence" value="ECO:0007669"/>
    <property type="project" value="InterPro"/>
</dbReference>
<dbReference type="GO" id="GO:0006457">
    <property type="term" value="P:protein folding"/>
    <property type="evidence" value="ECO:0007669"/>
    <property type="project" value="InterPro"/>
</dbReference>
<feature type="compositionally biased region" description="Basic and acidic residues" evidence="6">
    <location>
        <begin position="114"/>
        <end position="146"/>
    </location>
</feature>
<evidence type="ECO:0000256" key="5">
    <source>
        <dbReference type="RuleBase" id="RU362126"/>
    </source>
</evidence>
<dbReference type="PROSITE" id="PS00805">
    <property type="entry name" value="CALRETICULIN_REPEAT"/>
    <property type="match status" value="1"/>
</dbReference>
<keyword evidence="3 5" id="KW-1133">Transmembrane helix</keyword>
<dbReference type="PANTHER" id="PTHR11073:SF1">
    <property type="entry name" value="CALNEXIN 14D-RELATED"/>
    <property type="match status" value="1"/>
</dbReference>
<name>A0A426XKK5_ENSVE</name>
<dbReference type="EMBL" id="AMZH03019723">
    <property type="protein sequence ID" value="RRT39980.1"/>
    <property type="molecule type" value="Genomic_DNA"/>
</dbReference>
<dbReference type="Proteomes" id="UP000287651">
    <property type="component" value="Unassembled WGS sequence"/>
</dbReference>
<accession>A0A426XKK5</accession>
<proteinExistence type="inferred from homology"/>
<sequence length="226" mass="26089">MLLAQTITSKAVAMVGPLSHRARPERLTWAYLRRRILFIILLRSLFIYPLTFAPLPYSDLVLGFGRSRHDWRSEMAVPFLLLLIASSLLQISASDPLFYESSDEPFEGWWIESEKDDYQVPDPDDKKPENWDERVKIPDSDAVKPDDWDEDASMEIEDEEAVKPERWVDDEPEEVNDSEATKPEDWDDEDDGEWEAPKIDNPKCEAAPGCGEWKRPTTRNSGYKGK</sequence>
<keyword evidence="5" id="KW-0256">Endoplasmic reticulum</keyword>